<reference evidence="2 3" key="1">
    <citation type="submission" date="2019-07" db="EMBL/GenBank/DDBJ databases">
        <title>Lysobacter weifangensis sp. nov., isolated from bensulfuron-methyl contaminated farmland soil.</title>
        <authorList>
            <person name="Zhao H."/>
        </authorList>
    </citation>
    <scope>NUCLEOTIDE SEQUENCE [LARGE SCALE GENOMIC DNA]</scope>
    <source>
        <strain evidence="2 3">CC-Bw-6</strain>
    </source>
</reference>
<keyword evidence="1" id="KW-0732">Signal</keyword>
<protein>
    <submittedName>
        <fullName evidence="2">DUF2845 domain-containing protein</fullName>
    </submittedName>
</protein>
<evidence type="ECO:0000313" key="2">
    <source>
        <dbReference type="EMBL" id="QDQ73748.1"/>
    </source>
</evidence>
<evidence type="ECO:0000256" key="1">
    <source>
        <dbReference type="SAM" id="SignalP"/>
    </source>
</evidence>
<evidence type="ECO:0000313" key="3">
    <source>
        <dbReference type="Proteomes" id="UP000315891"/>
    </source>
</evidence>
<dbReference type="Proteomes" id="UP000315891">
    <property type="component" value="Chromosome"/>
</dbReference>
<feature type="signal peptide" evidence="1">
    <location>
        <begin position="1"/>
        <end position="19"/>
    </location>
</feature>
<keyword evidence="3" id="KW-1185">Reference proteome</keyword>
<accession>A0A516V5F2</accession>
<sequence length="89" mass="9895">MRRIAAVLLLFVLASPAWAFDTYRFDARVIAVGDSTGKLVQAAGHPARIVQLQNEYGAVTGERWEYDIDGKTVGFTIRNGKVERIDEGR</sequence>
<name>A0A516V5F2_9GAMM</name>
<feature type="chain" id="PRO_5022039780" evidence="1">
    <location>
        <begin position="20"/>
        <end position="89"/>
    </location>
</feature>
<organism evidence="2 3">
    <name type="scientific">Pseudoluteimonas lycopersici</name>
    <dbReference type="NCBI Taxonomy" id="1324796"/>
    <lineage>
        <taxon>Bacteria</taxon>
        <taxon>Pseudomonadati</taxon>
        <taxon>Pseudomonadota</taxon>
        <taxon>Gammaproteobacteria</taxon>
        <taxon>Lysobacterales</taxon>
        <taxon>Lysobacteraceae</taxon>
        <taxon>Pseudoluteimonas</taxon>
    </lineage>
</organism>
<dbReference type="EMBL" id="CP041742">
    <property type="protein sequence ID" value="QDQ73748.1"/>
    <property type="molecule type" value="Genomic_DNA"/>
</dbReference>
<proteinExistence type="predicted"/>
<gene>
    <name evidence="2" type="ORF">FNZ56_07605</name>
</gene>
<dbReference type="AlphaFoldDB" id="A0A516V5F2"/>
<dbReference type="RefSeq" id="WP_143879260.1">
    <property type="nucleotide sequence ID" value="NZ_BAABLZ010000001.1"/>
</dbReference>
<dbReference type="OrthoDB" id="6027240at2"/>